<reference evidence="1" key="1">
    <citation type="submission" date="2022-09" db="EMBL/GenBank/DDBJ databases">
        <title>Genome analysis and characterization of larvicidal activity of Brevibacillus strains.</title>
        <authorList>
            <person name="Patrusheva E.V."/>
            <person name="Izotova A.O."/>
            <person name="Toshchakov S.V."/>
            <person name="Sineoky S.P."/>
        </authorList>
    </citation>
    <scope>NUCLEOTIDE SEQUENCE</scope>
    <source>
        <strain evidence="1">VKPM_B-13247</strain>
    </source>
</reference>
<proteinExistence type="predicted"/>
<dbReference type="InterPro" id="IPR035628">
    <property type="entry name" value="TcpC_C"/>
</dbReference>
<organism evidence="1 2">
    <name type="scientific">Brevibacillus laterosporus</name>
    <name type="common">Bacillus laterosporus</name>
    <dbReference type="NCBI Taxonomy" id="1465"/>
    <lineage>
        <taxon>Bacteria</taxon>
        <taxon>Bacillati</taxon>
        <taxon>Bacillota</taxon>
        <taxon>Bacilli</taxon>
        <taxon>Bacillales</taxon>
        <taxon>Paenibacillaceae</taxon>
        <taxon>Brevibacillus</taxon>
    </lineage>
</organism>
<dbReference type="EMBL" id="JAPTNE010000039">
    <property type="protein sequence ID" value="MCZ0809601.1"/>
    <property type="molecule type" value="Genomic_DNA"/>
</dbReference>
<dbReference type="AlphaFoldDB" id="A0AAP3DJW3"/>
<gene>
    <name evidence="1" type="ORF">O0554_22325</name>
</gene>
<dbReference type="CDD" id="cd16428">
    <property type="entry name" value="TcpC_C"/>
    <property type="match status" value="1"/>
</dbReference>
<evidence type="ECO:0000313" key="2">
    <source>
        <dbReference type="Proteomes" id="UP001077662"/>
    </source>
</evidence>
<sequence length="270" mass="30422">MRKILGFLIALFAVVGGSGFLYTNVFAEKNQGTANTLGAAQFASTFLTHYFTYQKEKRVFDSIVDYTLLEDKRRVGSNLVSMRVISASPQKVTQLQDNYMSAQLLLELETVRKEESKSGNVTEKAEHEVYLSSVRLLETENGFSVMYYPSLQPFEKATDVSSPLPPKAPDKETEEMKSFVEAFFRSYFAVEQPDELSSFMGSEAKKPTPMKGEMEYVKLSDIQAHSMDGSYLVYATVVARRPGSNVEIPLSFEMFVQVEGKKFIITDFTN</sequence>
<evidence type="ECO:0000313" key="1">
    <source>
        <dbReference type="EMBL" id="MCZ0809601.1"/>
    </source>
</evidence>
<dbReference type="RefSeq" id="WP_258434609.1">
    <property type="nucleotide sequence ID" value="NZ_JANSGW010000039.1"/>
</dbReference>
<accession>A0AAP3DJW3</accession>
<dbReference type="InterPro" id="IPR024735">
    <property type="entry name" value="TcpC"/>
</dbReference>
<protein>
    <submittedName>
        <fullName evidence="1">Conjugal transfer protein</fullName>
    </submittedName>
</protein>
<dbReference type="Gene3D" id="3.10.450.540">
    <property type="match status" value="1"/>
</dbReference>
<name>A0AAP3DJW3_BRELA</name>
<dbReference type="Proteomes" id="UP001077662">
    <property type="component" value="Unassembled WGS sequence"/>
</dbReference>
<dbReference type="Pfam" id="PF12642">
    <property type="entry name" value="TpcC"/>
    <property type="match status" value="1"/>
</dbReference>
<comment type="caution">
    <text evidence="1">The sequence shown here is derived from an EMBL/GenBank/DDBJ whole genome shotgun (WGS) entry which is preliminary data.</text>
</comment>